<dbReference type="Proteomes" id="UP001467690">
    <property type="component" value="Unassembled WGS sequence"/>
</dbReference>
<dbReference type="EMBL" id="JBELOE010000078">
    <property type="protein sequence ID" value="MER2490945.1"/>
    <property type="molecule type" value="Genomic_DNA"/>
</dbReference>
<dbReference type="InterPro" id="IPR009912">
    <property type="entry name" value="DUF1451"/>
</dbReference>
<evidence type="ECO:0008006" key="3">
    <source>
        <dbReference type="Google" id="ProtNLM"/>
    </source>
</evidence>
<evidence type="ECO:0000313" key="1">
    <source>
        <dbReference type="EMBL" id="MER2490945.1"/>
    </source>
</evidence>
<organism evidence="1 2">
    <name type="scientific">Catenovulum sediminis</name>
    <dbReference type="NCBI Taxonomy" id="1740262"/>
    <lineage>
        <taxon>Bacteria</taxon>
        <taxon>Pseudomonadati</taxon>
        <taxon>Pseudomonadota</taxon>
        <taxon>Gammaproteobacteria</taxon>
        <taxon>Alteromonadales</taxon>
        <taxon>Alteromonadaceae</taxon>
        <taxon>Catenovulum</taxon>
    </lineage>
</organism>
<keyword evidence="2" id="KW-1185">Reference proteome</keyword>
<comment type="caution">
    <text evidence="1">The sequence shown here is derived from an EMBL/GenBank/DDBJ whole genome shotgun (WGS) entry which is preliminary data.</text>
</comment>
<reference evidence="1 2" key="1">
    <citation type="submission" date="2024-06" db="EMBL/GenBank/DDBJ databases">
        <authorList>
            <person name="Chen R.Y."/>
        </authorList>
    </citation>
    <scope>NUCLEOTIDE SEQUENCE [LARGE SCALE GENOMIC DNA]</scope>
    <source>
        <strain evidence="1 2">D2</strain>
    </source>
</reference>
<dbReference type="Pfam" id="PF07295">
    <property type="entry name" value="DUF1451"/>
    <property type="match status" value="1"/>
</dbReference>
<dbReference type="RefSeq" id="WP_350400735.1">
    <property type="nucleotide sequence ID" value="NZ_JBELOE010000078.1"/>
</dbReference>
<sequence>MNSPKKYQALLDKFSSWLKKSSEEETRSMAEGVELLKEWIEAGLEVHQEEFYHSWQYFQRDLAYFYDSYQKEANESPYYLSVKDNIWQTLAEMTDRTQLEWGEFSSDLDHLGTYNAGEEVAFGRLKCQKCGELLEISHPQKIHPCFNCGHKAFTRSAPAP</sequence>
<name>A0ABV1RDF5_9ALTE</name>
<proteinExistence type="predicted"/>
<accession>A0ABV1RDF5</accession>
<evidence type="ECO:0000313" key="2">
    <source>
        <dbReference type="Proteomes" id="UP001467690"/>
    </source>
</evidence>
<protein>
    <recommendedName>
        <fullName evidence="3">Zinc ribbon-containing protein</fullName>
    </recommendedName>
</protein>
<gene>
    <name evidence="1" type="ORF">ABS311_03495</name>
</gene>